<comment type="catalytic activity">
    <reaction evidence="1 7">
        <text>a ribonucleoside 5'-phosphate + H2O = a ribonucleoside + phosphate</text>
        <dbReference type="Rhea" id="RHEA:12484"/>
        <dbReference type="ChEBI" id="CHEBI:15377"/>
        <dbReference type="ChEBI" id="CHEBI:18254"/>
        <dbReference type="ChEBI" id="CHEBI:43474"/>
        <dbReference type="ChEBI" id="CHEBI:58043"/>
        <dbReference type="EC" id="3.1.3.5"/>
    </reaction>
</comment>
<dbReference type="NCBIfam" id="TIGR00087">
    <property type="entry name" value="surE"/>
    <property type="match status" value="1"/>
</dbReference>
<sequence>MRVLLTNDDGFFAQGMQVLKGIVSQAFSEVWISAPARNCSGMSRSISVGVPVEARKVNDREYTISGTPVDSAVLGLHIMKSVAGVLPDLVLSGINYGSNVGSKVLYSGTIAAAAAAASMGIPSIAISQEYCGTDINWGNSEKVVLDIVKQLMDDPRWDRKSVMSINVPHFDILGMHFTEQGDYCPCGDVADAPGEEPDCTIYTICDVNRETKLERFQKASSEMLRAGYIIVTPVGSDLTDHSTLNRMLGS</sequence>
<dbReference type="EC" id="3.1.3.5" evidence="7"/>
<dbReference type="EMBL" id="CCXQ01000125">
    <property type="protein sequence ID" value="CEG20924.1"/>
    <property type="molecule type" value="Genomic_DNA"/>
</dbReference>
<comment type="function">
    <text evidence="7">Nucleotidase that shows phosphatase activity on nucleoside 5'-monophosphates.</text>
</comment>
<feature type="binding site" evidence="7">
    <location>
        <position position="40"/>
    </location>
    <ligand>
        <name>a divalent metal cation</name>
        <dbReference type="ChEBI" id="CHEBI:60240"/>
    </ligand>
</feature>
<proteinExistence type="inferred from homology"/>
<organism evidence="9 11">
    <name type="scientific">Anaplasma phagocytophilum</name>
    <name type="common">Ehrlichia phagocytophila</name>
    <dbReference type="NCBI Taxonomy" id="948"/>
    <lineage>
        <taxon>Bacteria</taxon>
        <taxon>Pseudomonadati</taxon>
        <taxon>Pseudomonadota</taxon>
        <taxon>Alphaproteobacteria</taxon>
        <taxon>Rickettsiales</taxon>
        <taxon>Anaplasmataceae</taxon>
        <taxon>Anaplasma</taxon>
        <taxon>phagocytophilum group</taxon>
    </lineage>
</organism>
<dbReference type="GO" id="GO:0008253">
    <property type="term" value="F:5'-nucleotidase activity"/>
    <property type="evidence" value="ECO:0007669"/>
    <property type="project" value="UniProtKB-UniRule"/>
</dbReference>
<evidence type="ECO:0000313" key="11">
    <source>
        <dbReference type="Proteomes" id="UP000055047"/>
    </source>
</evidence>
<gene>
    <name evidence="7 9" type="primary">surE</name>
    <name evidence="10" type="ORF">ANAPC1_00350</name>
    <name evidence="9" type="ORF">ANAPHAGO_00266</name>
</gene>
<evidence type="ECO:0000313" key="9">
    <source>
        <dbReference type="EMBL" id="CEG20924.1"/>
    </source>
</evidence>
<dbReference type="Gene3D" id="3.40.1210.10">
    <property type="entry name" value="Survival protein SurE-like phosphatase/nucleotidase"/>
    <property type="match status" value="1"/>
</dbReference>
<dbReference type="GO" id="GO:0004309">
    <property type="term" value="F:exopolyphosphatase activity"/>
    <property type="evidence" value="ECO:0007669"/>
    <property type="project" value="TreeGrafter"/>
</dbReference>
<comment type="cofactor">
    <cofactor evidence="7">
        <name>a divalent metal cation</name>
        <dbReference type="ChEBI" id="CHEBI:60240"/>
    </cofactor>
    <text evidence="7">Binds 1 divalent metal cation per subunit.</text>
</comment>
<accession>A0A098EF75</accession>
<evidence type="ECO:0000256" key="3">
    <source>
        <dbReference type="ARBA" id="ARBA00022490"/>
    </source>
</evidence>
<reference evidence="12" key="3">
    <citation type="submission" date="2016-03" db="EMBL/GenBank/DDBJ databases">
        <authorList>
            <person name="Loux Valentin"/>
        </authorList>
    </citation>
    <scope>NUCLEOTIDE SEQUENCE [LARGE SCALE GENOMIC DNA]</scope>
    <source>
        <strain evidence="12">C1</strain>
    </source>
</reference>
<evidence type="ECO:0000256" key="1">
    <source>
        <dbReference type="ARBA" id="ARBA00000815"/>
    </source>
</evidence>
<dbReference type="HAMAP" id="MF_00060">
    <property type="entry name" value="SurE"/>
    <property type="match status" value="1"/>
</dbReference>
<evidence type="ECO:0000256" key="7">
    <source>
        <dbReference type="HAMAP-Rule" id="MF_00060"/>
    </source>
</evidence>
<dbReference type="PANTHER" id="PTHR30457:SF12">
    <property type="entry name" value="5'_3'-NUCLEOTIDASE SURE"/>
    <property type="match status" value="1"/>
</dbReference>
<dbReference type="GeneID" id="92748344"/>
<dbReference type="PATRIC" id="fig|948.7.peg.1463"/>
<dbReference type="InterPro" id="IPR002828">
    <property type="entry name" value="SurE-like_Pase/nucleotidase"/>
</dbReference>
<evidence type="ECO:0000256" key="4">
    <source>
        <dbReference type="ARBA" id="ARBA00022723"/>
    </source>
</evidence>
<keyword evidence="4 7" id="KW-0479">Metal-binding</keyword>
<keyword evidence="6 7" id="KW-0378">Hydrolase</keyword>
<dbReference type="AlphaFoldDB" id="A0A098EF75"/>
<dbReference type="InterPro" id="IPR036523">
    <property type="entry name" value="SurE-like_sf"/>
</dbReference>
<feature type="binding site" evidence="7">
    <location>
        <position position="95"/>
    </location>
    <ligand>
        <name>a divalent metal cation</name>
        <dbReference type="ChEBI" id="CHEBI:60240"/>
    </ligand>
</feature>
<protein>
    <recommendedName>
        <fullName evidence="7">5'-nucleotidase SurE</fullName>
        <ecNumber evidence="7">3.1.3.5</ecNumber>
    </recommendedName>
    <alternativeName>
        <fullName evidence="7">Nucleoside 5'-monophosphate phosphohydrolase</fullName>
    </alternativeName>
</protein>
<dbReference type="Proteomes" id="UP000078419">
    <property type="component" value="Unassembled WGS sequence"/>
</dbReference>
<keyword evidence="5 7" id="KW-0547">Nucleotide-binding</keyword>
<evidence type="ECO:0000256" key="5">
    <source>
        <dbReference type="ARBA" id="ARBA00022741"/>
    </source>
</evidence>
<dbReference type="InterPro" id="IPR030048">
    <property type="entry name" value="SurE"/>
</dbReference>
<dbReference type="GO" id="GO:0005737">
    <property type="term" value="C:cytoplasm"/>
    <property type="evidence" value="ECO:0007669"/>
    <property type="project" value="UniProtKB-SubCell"/>
</dbReference>
<dbReference type="RefSeq" id="WP_020848895.1">
    <property type="nucleotide sequence ID" value="NZ_CCXQ01000125.1"/>
</dbReference>
<name>A0A098EF75_ANAPH</name>
<reference evidence="9 11" key="1">
    <citation type="submission" date="2014-09" db="EMBL/GenBank/DDBJ databases">
        <authorList>
            <person name="Loux Valentin"/>
            <person name="Dugat Thibaut"/>
        </authorList>
    </citation>
    <scope>NUCLEOTIDE SEQUENCE [LARGE SCALE GENOMIC DNA]</scope>
    <source>
        <strain evidence="9 11">BOV-10_179</strain>
    </source>
</reference>
<evidence type="ECO:0000313" key="10">
    <source>
        <dbReference type="EMBL" id="SBO14008.1"/>
    </source>
</evidence>
<evidence type="ECO:0000256" key="6">
    <source>
        <dbReference type="ARBA" id="ARBA00022801"/>
    </source>
</evidence>
<comment type="similarity">
    <text evidence="2 7">Belongs to the SurE nucleotidase family.</text>
</comment>
<evidence type="ECO:0000259" key="8">
    <source>
        <dbReference type="Pfam" id="PF01975"/>
    </source>
</evidence>
<feature type="binding site" evidence="7">
    <location>
        <position position="8"/>
    </location>
    <ligand>
        <name>a divalent metal cation</name>
        <dbReference type="ChEBI" id="CHEBI:60240"/>
    </ligand>
</feature>
<dbReference type="GO" id="GO:0046872">
    <property type="term" value="F:metal ion binding"/>
    <property type="evidence" value="ECO:0007669"/>
    <property type="project" value="UniProtKB-UniRule"/>
</dbReference>
<evidence type="ECO:0000256" key="2">
    <source>
        <dbReference type="ARBA" id="ARBA00011062"/>
    </source>
</evidence>
<reference evidence="10" key="2">
    <citation type="submission" date="2016-03" db="EMBL/GenBank/DDBJ databases">
        <authorList>
            <person name="Loux V."/>
        </authorList>
    </citation>
    <scope>NUCLEOTIDE SEQUENCE</scope>
    <source>
        <strain evidence="10">C1</strain>
    </source>
</reference>
<keyword evidence="3 7" id="KW-0963">Cytoplasm</keyword>
<comment type="subcellular location">
    <subcellularLocation>
        <location evidence="7">Cytoplasm</location>
    </subcellularLocation>
</comment>
<feature type="binding site" evidence="7">
    <location>
        <position position="9"/>
    </location>
    <ligand>
        <name>a divalent metal cation</name>
        <dbReference type="ChEBI" id="CHEBI:60240"/>
    </ligand>
</feature>
<dbReference type="Pfam" id="PF01975">
    <property type="entry name" value="SurE"/>
    <property type="match status" value="1"/>
</dbReference>
<dbReference type="GO" id="GO:0000166">
    <property type="term" value="F:nucleotide binding"/>
    <property type="evidence" value="ECO:0007669"/>
    <property type="project" value="UniProtKB-KW"/>
</dbReference>
<dbReference type="Proteomes" id="UP000055047">
    <property type="component" value="Unassembled WGS sequence"/>
</dbReference>
<dbReference type="PANTHER" id="PTHR30457">
    <property type="entry name" value="5'-NUCLEOTIDASE SURE"/>
    <property type="match status" value="1"/>
</dbReference>
<dbReference type="SUPFAM" id="SSF64167">
    <property type="entry name" value="SurE-like"/>
    <property type="match status" value="1"/>
</dbReference>
<feature type="domain" description="Survival protein SurE-like phosphatase/nucleotidase" evidence="8">
    <location>
        <begin position="3"/>
        <end position="182"/>
    </location>
</feature>
<dbReference type="GO" id="GO:0008254">
    <property type="term" value="F:3'-nucleotidase activity"/>
    <property type="evidence" value="ECO:0007669"/>
    <property type="project" value="TreeGrafter"/>
</dbReference>
<evidence type="ECO:0000313" key="12">
    <source>
        <dbReference type="Proteomes" id="UP000078419"/>
    </source>
</evidence>
<dbReference type="EMBL" id="FLLR01000009">
    <property type="protein sequence ID" value="SBO14008.1"/>
    <property type="molecule type" value="Genomic_DNA"/>
</dbReference>